<name>A0AAE1U4J0_9EUCA</name>
<proteinExistence type="predicted"/>
<evidence type="ECO:0000256" key="1">
    <source>
        <dbReference type="SAM" id="MobiDB-lite"/>
    </source>
</evidence>
<dbReference type="AlphaFoldDB" id="A0AAE1U4J0"/>
<protein>
    <submittedName>
        <fullName evidence="2">Uncharacterized protein</fullName>
    </submittedName>
</protein>
<organism evidence="2 3">
    <name type="scientific">Petrolisthes manimaculis</name>
    <dbReference type="NCBI Taxonomy" id="1843537"/>
    <lineage>
        <taxon>Eukaryota</taxon>
        <taxon>Metazoa</taxon>
        <taxon>Ecdysozoa</taxon>
        <taxon>Arthropoda</taxon>
        <taxon>Crustacea</taxon>
        <taxon>Multicrustacea</taxon>
        <taxon>Malacostraca</taxon>
        <taxon>Eumalacostraca</taxon>
        <taxon>Eucarida</taxon>
        <taxon>Decapoda</taxon>
        <taxon>Pleocyemata</taxon>
        <taxon>Anomura</taxon>
        <taxon>Galatheoidea</taxon>
        <taxon>Porcellanidae</taxon>
        <taxon>Petrolisthes</taxon>
    </lineage>
</organism>
<reference evidence="2" key="1">
    <citation type="submission" date="2023-11" db="EMBL/GenBank/DDBJ databases">
        <title>Genome assemblies of two species of porcelain crab, Petrolisthes cinctipes and Petrolisthes manimaculis (Anomura: Porcellanidae).</title>
        <authorList>
            <person name="Angst P."/>
        </authorList>
    </citation>
    <scope>NUCLEOTIDE SEQUENCE</scope>
    <source>
        <strain evidence="2">PB745_02</strain>
        <tissue evidence="2">Gill</tissue>
    </source>
</reference>
<dbReference type="Proteomes" id="UP001292094">
    <property type="component" value="Unassembled WGS sequence"/>
</dbReference>
<dbReference type="EMBL" id="JAWZYT010002221">
    <property type="protein sequence ID" value="KAK4305854.1"/>
    <property type="molecule type" value="Genomic_DNA"/>
</dbReference>
<keyword evidence="3" id="KW-1185">Reference proteome</keyword>
<comment type="caution">
    <text evidence="2">The sequence shown here is derived from an EMBL/GenBank/DDBJ whole genome shotgun (WGS) entry which is preliminary data.</text>
</comment>
<accession>A0AAE1U4J0</accession>
<evidence type="ECO:0000313" key="2">
    <source>
        <dbReference type="EMBL" id="KAK4305854.1"/>
    </source>
</evidence>
<gene>
    <name evidence="2" type="ORF">Pmani_022278</name>
</gene>
<feature type="region of interest" description="Disordered" evidence="1">
    <location>
        <begin position="1"/>
        <end position="24"/>
    </location>
</feature>
<sequence>MPISLSAGGTEGFPGGPTQPSPLPQVATVAVPFWSNRPVCHNNNNNNYVKVRPAGVWPPTSSGPVRVSQMEPSAKSGVAMAASGAGVAMTGVTDIGEMMPPAATSNAQVLVPSDTPLITQDGPLYNSGTKSPSLLCVVLDD</sequence>
<evidence type="ECO:0000313" key="3">
    <source>
        <dbReference type="Proteomes" id="UP001292094"/>
    </source>
</evidence>